<dbReference type="AlphaFoldDB" id="A0A7W7AMK6"/>
<dbReference type="EMBL" id="JACHNY010000016">
    <property type="protein sequence ID" value="MBB4619809.1"/>
    <property type="molecule type" value="Genomic_DNA"/>
</dbReference>
<protein>
    <submittedName>
        <fullName evidence="2">Uncharacterized protein</fullName>
    </submittedName>
</protein>
<dbReference type="RefSeq" id="WP_241212661.1">
    <property type="nucleotide sequence ID" value="NZ_JACHNY010000016.1"/>
</dbReference>
<accession>A0A7W7AMK6</accession>
<feature type="region of interest" description="Disordered" evidence="1">
    <location>
        <begin position="1"/>
        <end position="29"/>
    </location>
</feature>
<name>A0A7W7AMK6_9SPHN</name>
<reference evidence="2 3" key="1">
    <citation type="submission" date="2020-08" db="EMBL/GenBank/DDBJ databases">
        <title>Genomic Encyclopedia of Type Strains, Phase IV (KMG-IV): sequencing the most valuable type-strain genomes for metagenomic binning, comparative biology and taxonomic classification.</title>
        <authorList>
            <person name="Goeker M."/>
        </authorList>
    </citation>
    <scope>NUCLEOTIDE SEQUENCE [LARGE SCALE GENOMIC DNA]</scope>
    <source>
        <strain evidence="2 3">DSM 15867</strain>
    </source>
</reference>
<evidence type="ECO:0000256" key="1">
    <source>
        <dbReference type="SAM" id="MobiDB-lite"/>
    </source>
</evidence>
<dbReference type="Proteomes" id="UP000574769">
    <property type="component" value="Unassembled WGS sequence"/>
</dbReference>
<comment type="caution">
    <text evidence="2">The sequence shown here is derived from an EMBL/GenBank/DDBJ whole genome shotgun (WGS) entry which is preliminary data.</text>
</comment>
<keyword evidence="3" id="KW-1185">Reference proteome</keyword>
<organism evidence="2 3">
    <name type="scientific">Sphingomonas abaci</name>
    <dbReference type="NCBI Taxonomy" id="237611"/>
    <lineage>
        <taxon>Bacteria</taxon>
        <taxon>Pseudomonadati</taxon>
        <taxon>Pseudomonadota</taxon>
        <taxon>Alphaproteobacteria</taxon>
        <taxon>Sphingomonadales</taxon>
        <taxon>Sphingomonadaceae</taxon>
        <taxon>Sphingomonas</taxon>
    </lineage>
</organism>
<sequence>MTKTRKREVLKPSTASMRRKKQREYDAGYRRSTVALSPTSLDVVERIKGNFGLPSREATINAVFELINSDMFLWAEFMSPRHAPKPEPVGESDPGQ</sequence>
<proteinExistence type="predicted"/>
<gene>
    <name evidence="2" type="ORF">GGQ96_003969</name>
</gene>
<evidence type="ECO:0000313" key="3">
    <source>
        <dbReference type="Proteomes" id="UP000574769"/>
    </source>
</evidence>
<evidence type="ECO:0000313" key="2">
    <source>
        <dbReference type="EMBL" id="MBB4619809.1"/>
    </source>
</evidence>